<feature type="transmembrane region" description="Helical" evidence="2">
    <location>
        <begin position="390"/>
        <end position="409"/>
    </location>
</feature>
<feature type="domain" description="DUF112" evidence="3">
    <location>
        <begin position="18"/>
        <end position="440"/>
    </location>
</feature>
<name>A0A291GJ29_9MICO</name>
<dbReference type="OrthoDB" id="9781349at2"/>
<dbReference type="InterPro" id="IPR002823">
    <property type="entry name" value="DUF112_TM"/>
</dbReference>
<sequence length="521" mass="53458">MFELLGVGIANNLAPSMLLLVLVGTVAGMAIGAMPGLSATMGLALLVPFTFVMDPTAALVLLGAFYMGAIYGGSFTAILVNAPGTPSSVATALEGFPMTKKGKSELAVVGATMGSFFGGIIGVIALIFLAPPLAEFSLRFGPQEYFWVAVFGLTIIISMSAGSSLKGLIGGALGLMLALIGIAPVGGDVRFTFGEPMLQGGIPLVPAMVGLFTIPEVIRLIARKGRSAEMLDVDEDRQGLGAMLRRVLSKPGNLIRSSIIGTVVGIMPGAGGSVANLVAYSEAKRVSPHPETYGKGEVDGVVAAESANNGTVGGGMIPTLTLGVPGTPPDAIIIGVLLLHGLRPGAELFTSSGDLVYTFIIALAVSAVMMVPVGLIGGRALQRGVVAMPTRYLAPFIMVLTIVGSYAVRNSLVDVVIMLVLGVLAYFLSLAGISAAPIVLGLILGTIAETGFVQGLLTAKGEAIPWLTFFTRPLSIVLIVLTLASVLLPMLSARRKRQRADGGAEPTSASDAHLSDSTTKE</sequence>
<feature type="transmembrane region" description="Helical" evidence="2">
    <location>
        <begin position="12"/>
        <end position="37"/>
    </location>
</feature>
<feature type="region of interest" description="Disordered" evidence="1">
    <location>
        <begin position="498"/>
        <end position="521"/>
    </location>
</feature>
<evidence type="ECO:0000256" key="2">
    <source>
        <dbReference type="SAM" id="Phobius"/>
    </source>
</evidence>
<evidence type="ECO:0000313" key="4">
    <source>
        <dbReference type="EMBL" id="ATG50533.1"/>
    </source>
</evidence>
<dbReference type="PANTHER" id="PTHR35342:SF5">
    <property type="entry name" value="TRICARBOXYLIC TRANSPORT PROTEIN"/>
    <property type="match status" value="1"/>
</dbReference>
<feature type="transmembrane region" description="Helical" evidence="2">
    <location>
        <begin position="168"/>
        <end position="186"/>
    </location>
</feature>
<keyword evidence="2" id="KW-0472">Membrane</keyword>
<dbReference type="Pfam" id="PF01970">
    <property type="entry name" value="TctA"/>
    <property type="match status" value="1"/>
</dbReference>
<feature type="transmembrane region" description="Helical" evidence="2">
    <location>
        <begin position="254"/>
        <end position="280"/>
    </location>
</feature>
<dbReference type="KEGG" id="brz:CFK38_02595"/>
<evidence type="ECO:0000259" key="3">
    <source>
        <dbReference type="Pfam" id="PF01970"/>
    </source>
</evidence>
<feature type="transmembrane region" description="Helical" evidence="2">
    <location>
        <begin position="106"/>
        <end position="130"/>
    </location>
</feature>
<keyword evidence="5" id="KW-1185">Reference proteome</keyword>
<evidence type="ECO:0000256" key="1">
    <source>
        <dbReference type="SAM" id="MobiDB-lite"/>
    </source>
</evidence>
<feature type="transmembrane region" description="Helical" evidence="2">
    <location>
        <begin position="355"/>
        <end position="378"/>
    </location>
</feature>
<keyword evidence="2" id="KW-1133">Transmembrane helix</keyword>
<feature type="transmembrane region" description="Helical" evidence="2">
    <location>
        <begin position="469"/>
        <end position="491"/>
    </location>
</feature>
<evidence type="ECO:0000313" key="5">
    <source>
        <dbReference type="Proteomes" id="UP000218165"/>
    </source>
</evidence>
<feature type="transmembrane region" description="Helical" evidence="2">
    <location>
        <begin position="145"/>
        <end position="161"/>
    </location>
</feature>
<dbReference type="EMBL" id="CP023563">
    <property type="protein sequence ID" value="ATG50533.1"/>
    <property type="molecule type" value="Genomic_DNA"/>
</dbReference>
<dbReference type="RefSeq" id="WP_096801673.1">
    <property type="nucleotide sequence ID" value="NZ_CP023563.1"/>
</dbReference>
<dbReference type="Proteomes" id="UP000218165">
    <property type="component" value="Chromosome"/>
</dbReference>
<dbReference type="PANTHER" id="PTHR35342">
    <property type="entry name" value="TRICARBOXYLIC TRANSPORT PROTEIN"/>
    <property type="match status" value="1"/>
</dbReference>
<gene>
    <name evidence="4" type="ORF">CFK38_02595</name>
</gene>
<accession>A0A291GJ29</accession>
<proteinExistence type="predicted"/>
<organism evidence="4 5">
    <name type="scientific">Brachybacterium vulturis</name>
    <dbReference type="NCBI Taxonomy" id="2017484"/>
    <lineage>
        <taxon>Bacteria</taxon>
        <taxon>Bacillati</taxon>
        <taxon>Actinomycetota</taxon>
        <taxon>Actinomycetes</taxon>
        <taxon>Micrococcales</taxon>
        <taxon>Dermabacteraceae</taxon>
        <taxon>Brachybacterium</taxon>
    </lineage>
</organism>
<reference evidence="5" key="1">
    <citation type="submission" date="2017-09" db="EMBL/GenBank/DDBJ databases">
        <title>Brachybacterium sp. VM2412.</title>
        <authorList>
            <person name="Tak E.J."/>
            <person name="Bae J.-W."/>
        </authorList>
    </citation>
    <scope>NUCLEOTIDE SEQUENCE [LARGE SCALE GENOMIC DNA]</scope>
    <source>
        <strain evidence="5">VM2412</strain>
    </source>
</reference>
<keyword evidence="2" id="KW-0812">Transmembrane</keyword>
<protein>
    <submittedName>
        <fullName evidence="4">C4-dicarboxylate ABC transporter permease</fullName>
    </submittedName>
</protein>
<dbReference type="AlphaFoldDB" id="A0A291GJ29"/>
<feature type="transmembrane region" description="Helical" evidence="2">
    <location>
        <begin position="57"/>
        <end position="80"/>
    </location>
</feature>
<feature type="transmembrane region" description="Helical" evidence="2">
    <location>
        <begin position="198"/>
        <end position="222"/>
    </location>
</feature>